<dbReference type="HAMAP" id="MF_00445">
    <property type="entry name" value="NDH1_NuoN_1"/>
    <property type="match status" value="1"/>
</dbReference>
<evidence type="ECO:0000256" key="13">
    <source>
        <dbReference type="HAMAP-Rule" id="MF_00445"/>
    </source>
</evidence>
<dbReference type="GO" id="GO:0019684">
    <property type="term" value="P:photosynthesis, light reaction"/>
    <property type="evidence" value="ECO:0007669"/>
    <property type="project" value="UniProtKB-UniRule"/>
</dbReference>
<keyword evidence="12 13" id="KW-0472">Membrane</keyword>
<feature type="transmembrane region" description="Helical" evidence="13">
    <location>
        <begin position="40"/>
        <end position="61"/>
    </location>
</feature>
<dbReference type="Pfam" id="PF00361">
    <property type="entry name" value="Proton_antipo_M"/>
    <property type="match status" value="1"/>
</dbReference>
<keyword evidence="8 13" id="KW-1278">Translocase</keyword>
<evidence type="ECO:0000256" key="8">
    <source>
        <dbReference type="ARBA" id="ARBA00022967"/>
    </source>
</evidence>
<evidence type="ECO:0000259" key="15">
    <source>
        <dbReference type="Pfam" id="PF19530"/>
    </source>
</evidence>
<reference evidence="16" key="1">
    <citation type="submission" date="2021-04" db="EMBL/GenBank/DDBJ databases">
        <title>Ophioglossum vulgatum chloroplast, complete genome.</title>
        <authorList>
            <person name="Hao J.J."/>
            <person name="Liang Y.Y."/>
            <person name="Ping J.J."/>
            <person name="Zhu M.M."/>
            <person name="Feng P.P."/>
            <person name="Su Y.Y."/>
            <person name="Wang T.T."/>
        </authorList>
    </citation>
    <scope>NUCLEOTIDE SEQUENCE</scope>
</reference>
<proteinExistence type="inferred from homology"/>
<evidence type="ECO:0000256" key="10">
    <source>
        <dbReference type="ARBA" id="ARBA00023027"/>
    </source>
</evidence>
<keyword evidence="11 13" id="KW-0793">Thylakoid</keyword>
<evidence type="ECO:0000256" key="7">
    <source>
        <dbReference type="ARBA" id="ARBA00022957"/>
    </source>
</evidence>
<keyword evidence="3 16" id="KW-0150">Chloroplast</keyword>
<feature type="transmembrane region" description="Helical" evidence="13">
    <location>
        <begin position="277"/>
        <end position="296"/>
    </location>
</feature>
<feature type="transmembrane region" description="Helical" evidence="13">
    <location>
        <begin position="409"/>
        <end position="429"/>
    </location>
</feature>
<evidence type="ECO:0000256" key="11">
    <source>
        <dbReference type="ARBA" id="ARBA00023078"/>
    </source>
</evidence>
<comment type="function">
    <text evidence="13">NDH shuttles electrons from NAD(P)H:plastoquinone, via FMN and iron-sulfur (Fe-S) centers, to quinones in the photosynthetic chain and possibly in a chloroplast respiratory chain. The immediate electron acceptor for the enzyme in this species is believed to be plastoquinone. Couples the redox reaction to proton translocation, and thus conserves the redox energy in a proton gradient.</text>
</comment>
<feature type="transmembrane region" description="Helical" evidence="13">
    <location>
        <begin position="165"/>
        <end position="186"/>
    </location>
</feature>
<dbReference type="InterPro" id="IPR001750">
    <property type="entry name" value="ND/Mrp_TM"/>
</dbReference>
<accession>A0A8F4PLL6</accession>
<sequence>MEDYGLLFIQSSPILPESILVLGLITILVIDLLSGTRNGFWSYSVPMAALATSIVVLFLQWNEKPVFDFYGALQINSLNNLFRSLIYICALLCVPLSVDYVRCTGMVTTEFLSFILTSTLGGAFLCIANDLISIFVALECLALPSYVLSGCMKKDVRSTEAATKYSLMGGAGSSILIYGFSLLYGLSGGETHLQEVASGLMNMQKFNSTGVAASAIFIIVGIGFKLSLVPFHQWAPDVYEGSPTPVVASSSVVPKVAALALATRILHTILLPLSIEWQLPFEILAILSMVLGNLIATTQTSMKRMLAYSSISQIGYILIGVIAGDSRSGYMSVITYMLIHILMNLGAFACITLFGLRTGTDNIRDYAGLYRRDPILAISFTLCLLSLGGIPPLAGFYGKLYPFWCGWKTGLYLLVSTALITSVISPYYYSRIIQLLFTGQGEQRTFYTEAYKIYPYSLTPKNALETIMVLCTLASTTLGIFLNSVTSIAENAFI</sequence>
<evidence type="ECO:0000256" key="12">
    <source>
        <dbReference type="ARBA" id="ARBA00023136"/>
    </source>
</evidence>
<feature type="transmembrane region" description="Helical" evidence="13">
    <location>
        <begin position="305"/>
        <end position="324"/>
    </location>
</feature>
<dbReference type="GO" id="GO:0009535">
    <property type="term" value="C:chloroplast thylakoid membrane"/>
    <property type="evidence" value="ECO:0007669"/>
    <property type="project" value="UniProtKB-SubCell"/>
</dbReference>
<name>A0A8F4PLL6_9MONI</name>
<comment type="catalytic activity">
    <reaction evidence="13">
        <text>a plastoquinone + NADH + (n+1) H(+)(in) = a plastoquinol + NAD(+) + n H(+)(out)</text>
        <dbReference type="Rhea" id="RHEA:42608"/>
        <dbReference type="Rhea" id="RHEA-COMP:9561"/>
        <dbReference type="Rhea" id="RHEA-COMP:9562"/>
        <dbReference type="ChEBI" id="CHEBI:15378"/>
        <dbReference type="ChEBI" id="CHEBI:17757"/>
        <dbReference type="ChEBI" id="CHEBI:57540"/>
        <dbReference type="ChEBI" id="CHEBI:57945"/>
        <dbReference type="ChEBI" id="CHEBI:62192"/>
    </reaction>
</comment>
<feature type="transmembrane region" description="Helical" evidence="13">
    <location>
        <begin position="375"/>
        <end position="397"/>
    </location>
</feature>
<feature type="domain" description="NAD(P)H-quinone oxidoreductase subunit 2 N-terminal" evidence="15">
    <location>
        <begin position="2"/>
        <end position="99"/>
    </location>
</feature>
<evidence type="ECO:0000256" key="5">
    <source>
        <dbReference type="ARBA" id="ARBA00022719"/>
    </source>
</evidence>
<evidence type="ECO:0000256" key="4">
    <source>
        <dbReference type="ARBA" id="ARBA00022692"/>
    </source>
</evidence>
<dbReference type="InterPro" id="IPR045693">
    <property type="entry name" value="Ndh2_N"/>
</dbReference>
<feature type="transmembrane region" description="Helical" evidence="13">
    <location>
        <begin position="330"/>
        <end position="354"/>
    </location>
</feature>
<evidence type="ECO:0000256" key="6">
    <source>
        <dbReference type="ARBA" id="ARBA00022857"/>
    </source>
</evidence>
<keyword evidence="6 13" id="KW-0521">NADP</keyword>
<dbReference type="PANTHER" id="PTHR22773">
    <property type="entry name" value="NADH DEHYDROGENASE"/>
    <property type="match status" value="1"/>
</dbReference>
<keyword evidence="5 13" id="KW-0874">Quinone</keyword>
<evidence type="ECO:0000259" key="14">
    <source>
        <dbReference type="Pfam" id="PF00361"/>
    </source>
</evidence>
<feature type="transmembrane region" description="Helical" evidence="13">
    <location>
        <begin position="206"/>
        <end position="224"/>
    </location>
</feature>
<comment type="catalytic activity">
    <reaction evidence="13">
        <text>a plastoquinone + NADPH + (n+1) H(+)(in) = a plastoquinol + NADP(+) + n H(+)(out)</text>
        <dbReference type="Rhea" id="RHEA:42612"/>
        <dbReference type="Rhea" id="RHEA-COMP:9561"/>
        <dbReference type="Rhea" id="RHEA-COMP:9562"/>
        <dbReference type="ChEBI" id="CHEBI:15378"/>
        <dbReference type="ChEBI" id="CHEBI:17757"/>
        <dbReference type="ChEBI" id="CHEBI:57783"/>
        <dbReference type="ChEBI" id="CHEBI:58349"/>
        <dbReference type="ChEBI" id="CHEBI:62192"/>
    </reaction>
</comment>
<feature type="domain" description="NADH:quinone oxidoreductase/Mrp antiporter transmembrane" evidence="14">
    <location>
        <begin position="128"/>
        <end position="425"/>
    </location>
</feature>
<feature type="transmembrane region" description="Helical" evidence="13">
    <location>
        <begin position="81"/>
        <end position="101"/>
    </location>
</feature>
<evidence type="ECO:0000256" key="9">
    <source>
        <dbReference type="ARBA" id="ARBA00022989"/>
    </source>
</evidence>
<dbReference type="GO" id="GO:0016655">
    <property type="term" value="F:oxidoreductase activity, acting on NAD(P)H, quinone or similar compound as acceptor"/>
    <property type="evidence" value="ECO:0007669"/>
    <property type="project" value="UniProtKB-UniRule"/>
</dbReference>
<keyword evidence="16" id="KW-0934">Plastid</keyword>
<keyword evidence="4 13" id="KW-0812">Transmembrane</keyword>
<dbReference type="EMBL" id="MZ066610">
    <property type="protein sequence ID" value="QXF60061.1"/>
    <property type="molecule type" value="Genomic_DNA"/>
</dbReference>
<dbReference type="NCBIfam" id="TIGR01770">
    <property type="entry name" value="NDH_I_N"/>
    <property type="match status" value="1"/>
</dbReference>
<keyword evidence="7 13" id="KW-0618">Plastoquinone</keyword>
<gene>
    <name evidence="13 16" type="primary">ndhB</name>
</gene>
<organism evidence="16">
    <name type="scientific">Ophioglossum vulgatum</name>
    <name type="common">southern adder's-tongue</name>
    <dbReference type="NCBI Taxonomy" id="49227"/>
    <lineage>
        <taxon>Eukaryota</taxon>
        <taxon>Viridiplantae</taxon>
        <taxon>Streptophyta</taxon>
        <taxon>Embryophyta</taxon>
        <taxon>Tracheophyta</taxon>
        <taxon>Polypodiopsida</taxon>
        <taxon>Ophioglossidae</taxon>
        <taxon>Ophioglossales</taxon>
        <taxon>Ophioglossaceae</taxon>
        <taxon>Ophioglossoideae</taxon>
        <taxon>Ophioglossum</taxon>
    </lineage>
</organism>
<dbReference type="GO" id="GO:0008137">
    <property type="term" value="F:NADH dehydrogenase (ubiquinone) activity"/>
    <property type="evidence" value="ECO:0007669"/>
    <property type="project" value="InterPro"/>
</dbReference>
<dbReference type="PRINTS" id="PR01434">
    <property type="entry name" value="NADHDHGNASE5"/>
</dbReference>
<keyword evidence="10 13" id="KW-0520">NAD</keyword>
<evidence type="ECO:0000256" key="3">
    <source>
        <dbReference type="ARBA" id="ARBA00022528"/>
    </source>
</evidence>
<feature type="transmembrane region" description="Helical" evidence="13">
    <location>
        <begin position="14"/>
        <end position="33"/>
    </location>
</feature>
<dbReference type="EC" id="7.1.1.-" evidence="13"/>
<comment type="subcellular location">
    <subcellularLocation>
        <location evidence="1">Membrane</location>
        <topology evidence="1">Multi-pass membrane protein</topology>
    </subcellularLocation>
    <subcellularLocation>
        <location evidence="13">Plastid</location>
        <location evidence="13">Chloroplast thylakoid membrane</location>
        <topology evidence="13">Multi-pass membrane protein</topology>
    </subcellularLocation>
</comment>
<geneLocation type="chloroplast" evidence="16"/>
<dbReference type="GO" id="GO:0042773">
    <property type="term" value="P:ATP synthesis coupled electron transport"/>
    <property type="evidence" value="ECO:0007669"/>
    <property type="project" value="InterPro"/>
</dbReference>
<dbReference type="Pfam" id="PF19530">
    <property type="entry name" value="Ndh2_N"/>
    <property type="match status" value="1"/>
</dbReference>
<dbReference type="AlphaFoldDB" id="A0A8F4PLL6"/>
<evidence type="ECO:0000313" key="16">
    <source>
        <dbReference type="EMBL" id="QXF60061.1"/>
    </source>
</evidence>
<protein>
    <recommendedName>
        <fullName evidence="13">NAD(P)H-quinone oxidoreductase subunit 2, chloroplastic</fullName>
        <ecNumber evidence="13">7.1.1.-</ecNumber>
    </recommendedName>
    <alternativeName>
        <fullName evidence="13">NAD(P)H dehydrogenase, subunit 2</fullName>
    </alternativeName>
    <alternativeName>
        <fullName evidence="13">NADH-plastoquinone oxidoreductase subunit 2</fullName>
    </alternativeName>
</protein>
<evidence type="ECO:0000256" key="1">
    <source>
        <dbReference type="ARBA" id="ARBA00004141"/>
    </source>
</evidence>
<keyword evidence="9 13" id="KW-1133">Transmembrane helix</keyword>
<evidence type="ECO:0000256" key="2">
    <source>
        <dbReference type="ARBA" id="ARBA00022448"/>
    </source>
</evidence>
<dbReference type="GO" id="GO:0048038">
    <property type="term" value="F:quinone binding"/>
    <property type="evidence" value="ECO:0007669"/>
    <property type="project" value="UniProtKB-KW"/>
</dbReference>
<comment type="subunit">
    <text evidence="13">NDH is composed of at least 16 different subunits, 5 of which are encoded in the nucleus.</text>
</comment>
<dbReference type="InterPro" id="IPR010096">
    <property type="entry name" value="NADH-Q_OxRdtase_suN/2"/>
</dbReference>
<keyword evidence="2 13" id="KW-0813">Transport</keyword>
<comment type="similarity">
    <text evidence="13">Belongs to the complex I subunit 2 family.</text>
</comment>
<feature type="transmembrane region" description="Helical" evidence="13">
    <location>
        <begin position="113"/>
        <end position="138"/>
    </location>
</feature>